<dbReference type="SUPFAM" id="SSF51206">
    <property type="entry name" value="cAMP-binding domain-like"/>
    <property type="match status" value="1"/>
</dbReference>
<evidence type="ECO:0000259" key="5">
    <source>
        <dbReference type="PROSITE" id="PS51063"/>
    </source>
</evidence>
<keyword evidence="1" id="KW-0805">Transcription regulation</keyword>
<dbReference type="KEGG" id="euz:DVS28_a1480"/>
<dbReference type="AlphaFoldDB" id="A0A346XVC7"/>
<dbReference type="InterPro" id="IPR018490">
    <property type="entry name" value="cNMP-bd_dom_sf"/>
</dbReference>
<dbReference type="InterPro" id="IPR036390">
    <property type="entry name" value="WH_DNA-bd_sf"/>
</dbReference>
<dbReference type="Gene3D" id="1.10.10.10">
    <property type="entry name" value="Winged helix-like DNA-binding domain superfamily/Winged helix DNA-binding domain"/>
    <property type="match status" value="1"/>
</dbReference>
<dbReference type="InterPro" id="IPR050397">
    <property type="entry name" value="Env_Response_Regulators"/>
</dbReference>
<dbReference type="PROSITE" id="PS51063">
    <property type="entry name" value="HTH_CRP_2"/>
    <property type="match status" value="1"/>
</dbReference>
<evidence type="ECO:0000256" key="2">
    <source>
        <dbReference type="ARBA" id="ARBA00023125"/>
    </source>
</evidence>
<dbReference type="GO" id="GO:0003700">
    <property type="term" value="F:DNA-binding transcription factor activity"/>
    <property type="evidence" value="ECO:0007669"/>
    <property type="project" value="TreeGrafter"/>
</dbReference>
<evidence type="ECO:0000313" key="7">
    <source>
        <dbReference type="Proteomes" id="UP000264006"/>
    </source>
</evidence>
<dbReference type="EMBL" id="CP031165">
    <property type="protein sequence ID" value="AXV06174.1"/>
    <property type="molecule type" value="Genomic_DNA"/>
</dbReference>
<proteinExistence type="predicted"/>
<name>A0A346XVC7_9ACTN</name>
<feature type="domain" description="Cyclic nucleotide-binding" evidence="4">
    <location>
        <begin position="24"/>
        <end position="140"/>
    </location>
</feature>
<dbReference type="CDD" id="cd00038">
    <property type="entry name" value="CAP_ED"/>
    <property type="match status" value="1"/>
</dbReference>
<keyword evidence="3" id="KW-0804">Transcription</keyword>
<dbReference type="InterPro" id="IPR012318">
    <property type="entry name" value="HTH_CRP"/>
</dbReference>
<dbReference type="GO" id="GO:0005829">
    <property type="term" value="C:cytosol"/>
    <property type="evidence" value="ECO:0007669"/>
    <property type="project" value="TreeGrafter"/>
</dbReference>
<dbReference type="Proteomes" id="UP000264006">
    <property type="component" value="Chromosome"/>
</dbReference>
<organism evidence="6 7">
    <name type="scientific">Euzebya pacifica</name>
    <dbReference type="NCBI Taxonomy" id="1608957"/>
    <lineage>
        <taxon>Bacteria</taxon>
        <taxon>Bacillati</taxon>
        <taxon>Actinomycetota</taxon>
        <taxon>Nitriliruptoria</taxon>
        <taxon>Euzebyales</taxon>
    </lineage>
</organism>
<keyword evidence="2" id="KW-0238">DNA-binding</keyword>
<reference evidence="6 7" key="1">
    <citation type="submission" date="2018-09" db="EMBL/GenBank/DDBJ databases">
        <title>Complete genome sequence of Euzebya sp. DY32-46 isolated from seawater of Pacific Ocean.</title>
        <authorList>
            <person name="Xu L."/>
            <person name="Wu Y.-H."/>
            <person name="Xu X.-W."/>
        </authorList>
    </citation>
    <scope>NUCLEOTIDE SEQUENCE [LARGE SCALE GENOMIC DNA]</scope>
    <source>
        <strain evidence="6 7">DY32-46</strain>
    </source>
</reference>
<sequence length="240" mass="26131">MEELTRRHAMWIARAMARTDGSPLTANDIVALEEACVPRRVEAGEVLIASGDVVDEVHIVRDGAVHLTVRNPTLGRQTIGLVEPGGVIGDVAVFLGHTMPFDAIADSDSTVLTITRERLLSLLAGSPSLSLRWITSVSKRHDEIQRRLVTLLTKDLSAQIATLLMDHRVEEDGAWMVKMPHQTIAHLLGARRQSVSRVLGQMRRAGLVRSRYGAVEILDLSGVADAAGMDDLDIEIGLPD</sequence>
<keyword evidence="7" id="KW-1185">Reference proteome</keyword>
<dbReference type="InterPro" id="IPR014710">
    <property type="entry name" value="RmlC-like_jellyroll"/>
</dbReference>
<evidence type="ECO:0000256" key="1">
    <source>
        <dbReference type="ARBA" id="ARBA00023015"/>
    </source>
</evidence>
<dbReference type="InterPro" id="IPR036388">
    <property type="entry name" value="WH-like_DNA-bd_sf"/>
</dbReference>
<dbReference type="PANTHER" id="PTHR24567">
    <property type="entry name" value="CRP FAMILY TRANSCRIPTIONAL REGULATORY PROTEIN"/>
    <property type="match status" value="1"/>
</dbReference>
<evidence type="ECO:0000256" key="3">
    <source>
        <dbReference type="ARBA" id="ARBA00023163"/>
    </source>
</evidence>
<dbReference type="PANTHER" id="PTHR24567:SF74">
    <property type="entry name" value="HTH-TYPE TRANSCRIPTIONAL REGULATOR ARCR"/>
    <property type="match status" value="1"/>
</dbReference>
<dbReference type="RefSeq" id="WP_216826455.1">
    <property type="nucleotide sequence ID" value="NZ_CP031165.1"/>
</dbReference>
<accession>A0A346XVC7</accession>
<evidence type="ECO:0000313" key="6">
    <source>
        <dbReference type="EMBL" id="AXV06174.1"/>
    </source>
</evidence>
<dbReference type="SUPFAM" id="SSF46785">
    <property type="entry name" value="Winged helix' DNA-binding domain"/>
    <property type="match status" value="1"/>
</dbReference>
<evidence type="ECO:0000259" key="4">
    <source>
        <dbReference type="PROSITE" id="PS50042"/>
    </source>
</evidence>
<gene>
    <name evidence="6" type="ORF">DVS28_a1480</name>
</gene>
<dbReference type="PROSITE" id="PS50042">
    <property type="entry name" value="CNMP_BINDING_3"/>
    <property type="match status" value="1"/>
</dbReference>
<dbReference type="Pfam" id="PF00027">
    <property type="entry name" value="cNMP_binding"/>
    <property type="match status" value="1"/>
</dbReference>
<protein>
    <submittedName>
        <fullName evidence="6">Transcriptional regulator, Crp/Fnr family</fullName>
    </submittedName>
</protein>
<dbReference type="SMART" id="SM00100">
    <property type="entry name" value="cNMP"/>
    <property type="match status" value="1"/>
</dbReference>
<feature type="domain" description="HTH crp-type" evidence="5">
    <location>
        <begin position="154"/>
        <end position="221"/>
    </location>
</feature>
<dbReference type="SMART" id="SM00419">
    <property type="entry name" value="HTH_CRP"/>
    <property type="match status" value="1"/>
</dbReference>
<dbReference type="GO" id="GO:0003677">
    <property type="term" value="F:DNA binding"/>
    <property type="evidence" value="ECO:0007669"/>
    <property type="project" value="UniProtKB-KW"/>
</dbReference>
<dbReference type="Gene3D" id="2.60.120.10">
    <property type="entry name" value="Jelly Rolls"/>
    <property type="match status" value="1"/>
</dbReference>
<dbReference type="InterPro" id="IPR000595">
    <property type="entry name" value="cNMP-bd_dom"/>
</dbReference>
<dbReference type="Pfam" id="PF13545">
    <property type="entry name" value="HTH_Crp_2"/>
    <property type="match status" value="1"/>
</dbReference>